<name>A0ABD1ZIQ8_9MARC</name>
<comment type="caution">
    <text evidence="2">The sequence shown here is derived from an EMBL/GenBank/DDBJ whole genome shotgun (WGS) entry which is preliminary data.</text>
</comment>
<sequence length="237" mass="27512">MSGGSHSSNLELLDQEASMQNIDRFIEALEMKAKESEMSKCKKMFSEEPSSSALQVYQLPDPEEPSSSALQRTDRRYKKDAWQDIAPWFGFSLTHSQPRSEGWLVDDFKKFSLEGHPDAHVDPRMVDYHPDWHMWVSFEIGDRLDHRSNDKFSGGKFLEGWQAIVRIVRADFLARQAIARHEHEPLLLEAHNAFINIRAKWDNEKEKLVREREALKEELNKAKEMAIEAKEMVAEAE</sequence>
<accession>A0ABD1ZIQ8</accession>
<protein>
    <submittedName>
        <fullName evidence="2">Uncharacterized protein</fullName>
    </submittedName>
</protein>
<dbReference type="EMBL" id="JBHFFA010000001">
    <property type="protein sequence ID" value="KAL2651220.1"/>
    <property type="molecule type" value="Genomic_DNA"/>
</dbReference>
<dbReference type="AlphaFoldDB" id="A0ABD1ZIQ8"/>
<dbReference type="Proteomes" id="UP001605036">
    <property type="component" value="Unassembled WGS sequence"/>
</dbReference>
<keyword evidence="3" id="KW-1185">Reference proteome</keyword>
<feature type="coiled-coil region" evidence="1">
    <location>
        <begin position="198"/>
        <end position="235"/>
    </location>
</feature>
<reference evidence="2 3" key="1">
    <citation type="submission" date="2024-09" db="EMBL/GenBank/DDBJ databases">
        <title>Chromosome-scale assembly of Riccia fluitans.</title>
        <authorList>
            <person name="Paukszto L."/>
            <person name="Sawicki J."/>
            <person name="Karawczyk K."/>
            <person name="Piernik-Szablinska J."/>
            <person name="Szczecinska M."/>
            <person name="Mazdziarz M."/>
        </authorList>
    </citation>
    <scope>NUCLEOTIDE SEQUENCE [LARGE SCALE GENOMIC DNA]</scope>
    <source>
        <strain evidence="2">Rf_01</strain>
        <tissue evidence="2">Aerial parts of the thallus</tissue>
    </source>
</reference>
<organism evidence="2 3">
    <name type="scientific">Riccia fluitans</name>
    <dbReference type="NCBI Taxonomy" id="41844"/>
    <lineage>
        <taxon>Eukaryota</taxon>
        <taxon>Viridiplantae</taxon>
        <taxon>Streptophyta</taxon>
        <taxon>Embryophyta</taxon>
        <taxon>Marchantiophyta</taxon>
        <taxon>Marchantiopsida</taxon>
        <taxon>Marchantiidae</taxon>
        <taxon>Marchantiales</taxon>
        <taxon>Ricciaceae</taxon>
        <taxon>Riccia</taxon>
    </lineage>
</organism>
<proteinExistence type="predicted"/>
<evidence type="ECO:0000313" key="2">
    <source>
        <dbReference type="EMBL" id="KAL2651220.1"/>
    </source>
</evidence>
<evidence type="ECO:0000313" key="3">
    <source>
        <dbReference type="Proteomes" id="UP001605036"/>
    </source>
</evidence>
<gene>
    <name evidence="2" type="ORF">R1flu_019348</name>
</gene>
<evidence type="ECO:0000256" key="1">
    <source>
        <dbReference type="SAM" id="Coils"/>
    </source>
</evidence>
<keyword evidence="1" id="KW-0175">Coiled coil</keyword>